<dbReference type="PANTHER" id="PTHR11941">
    <property type="entry name" value="ENOYL-COA HYDRATASE-RELATED"/>
    <property type="match status" value="1"/>
</dbReference>
<keyword evidence="3" id="KW-0413">Isomerase</keyword>
<comment type="caution">
    <text evidence="3">The sequence shown here is derived from an EMBL/GenBank/DDBJ whole genome shotgun (WGS) entry which is preliminary data.</text>
</comment>
<proteinExistence type="inferred from homology"/>
<keyword evidence="4" id="KW-1185">Reference proteome</keyword>
<dbReference type="Gene3D" id="1.10.12.10">
    <property type="entry name" value="Lyase 2-enoyl-coa Hydratase, Chain A, domain 2"/>
    <property type="match status" value="1"/>
</dbReference>
<name>A0A3L6ZXR6_9HYPH</name>
<dbReference type="PANTHER" id="PTHR11941:SF54">
    <property type="entry name" value="ENOYL-COA HYDRATASE, MITOCHONDRIAL"/>
    <property type="match status" value="1"/>
</dbReference>
<evidence type="ECO:0000313" key="3">
    <source>
        <dbReference type="EMBL" id="RLP72816.1"/>
    </source>
</evidence>
<evidence type="ECO:0000256" key="2">
    <source>
        <dbReference type="ARBA" id="ARBA00023239"/>
    </source>
</evidence>
<dbReference type="InterPro" id="IPR014748">
    <property type="entry name" value="Enoyl-CoA_hydra_C"/>
</dbReference>
<dbReference type="Pfam" id="PF00378">
    <property type="entry name" value="ECH_1"/>
    <property type="match status" value="1"/>
</dbReference>
<evidence type="ECO:0000256" key="1">
    <source>
        <dbReference type="ARBA" id="ARBA00005254"/>
    </source>
</evidence>
<dbReference type="Proteomes" id="UP000269692">
    <property type="component" value="Unassembled WGS sequence"/>
</dbReference>
<dbReference type="GO" id="GO:0016829">
    <property type="term" value="F:lyase activity"/>
    <property type="evidence" value="ECO:0007669"/>
    <property type="project" value="UniProtKB-KW"/>
</dbReference>
<dbReference type="CDD" id="cd06558">
    <property type="entry name" value="crotonase-like"/>
    <property type="match status" value="1"/>
</dbReference>
<dbReference type="RefSeq" id="WP_121625324.1">
    <property type="nucleotide sequence ID" value="NZ_JACIIW010000013.1"/>
</dbReference>
<dbReference type="AlphaFoldDB" id="A0A3L6ZXR6"/>
<organism evidence="3 4">
    <name type="scientific">Xanthobacter tagetidis</name>
    <dbReference type="NCBI Taxonomy" id="60216"/>
    <lineage>
        <taxon>Bacteria</taxon>
        <taxon>Pseudomonadati</taxon>
        <taxon>Pseudomonadota</taxon>
        <taxon>Alphaproteobacteria</taxon>
        <taxon>Hyphomicrobiales</taxon>
        <taxon>Xanthobacteraceae</taxon>
        <taxon>Xanthobacter</taxon>
    </lineage>
</organism>
<sequence>METAAGAIRVEEHGEIARVVIENAARHNALTVEMWDALESAVRRLVAAGTARCLVIAGAGENFAAGADISEFERERSNRAQVTHYHENRVRPTLDAILSAPMPTVAMIRGSCMGGGLEIAAMCDIRLAAADARFGVPINRMGFPMALGETELLFKFFGRGVVSELLLEGRIFDAAEALQRGIVQRVIAPEALEEEAMATAGRIAAASPFAQRRNKEQLLRLLRDWSPVTRDEREAHYDFADTRDYRAGYEAFLAKRRPQFTGT</sequence>
<dbReference type="SUPFAM" id="SSF52096">
    <property type="entry name" value="ClpP/crotonase"/>
    <property type="match status" value="1"/>
</dbReference>
<gene>
    <name evidence="3" type="ORF">D9R14_21010</name>
</gene>
<reference evidence="3 4" key="1">
    <citation type="submission" date="2018-10" db="EMBL/GenBank/DDBJ databases">
        <title>Xanthobacter tagetidis genome sequencing and assembly.</title>
        <authorList>
            <person name="Maclea K.S."/>
            <person name="Goen A.E."/>
            <person name="Fatima S.A."/>
        </authorList>
    </citation>
    <scope>NUCLEOTIDE SEQUENCE [LARGE SCALE GENOMIC DNA]</scope>
    <source>
        <strain evidence="3 4">ATCC 700314</strain>
    </source>
</reference>
<comment type="similarity">
    <text evidence="1">Belongs to the enoyl-CoA hydratase/isomerase family.</text>
</comment>
<dbReference type="OrthoDB" id="9810797at2"/>
<dbReference type="Gene3D" id="3.90.226.10">
    <property type="entry name" value="2-enoyl-CoA Hydratase, Chain A, domain 1"/>
    <property type="match status" value="1"/>
</dbReference>
<dbReference type="InterPro" id="IPR029045">
    <property type="entry name" value="ClpP/crotonase-like_dom_sf"/>
</dbReference>
<evidence type="ECO:0000313" key="4">
    <source>
        <dbReference type="Proteomes" id="UP000269692"/>
    </source>
</evidence>
<keyword evidence="2" id="KW-0456">Lyase</keyword>
<protein>
    <submittedName>
        <fullName evidence="3">Enoyl-CoA hydratase/isomerase family protein</fullName>
    </submittedName>
</protein>
<dbReference type="GO" id="GO:0016853">
    <property type="term" value="F:isomerase activity"/>
    <property type="evidence" value="ECO:0007669"/>
    <property type="project" value="UniProtKB-KW"/>
</dbReference>
<accession>A0A3L6ZXR6</accession>
<dbReference type="GO" id="GO:0006635">
    <property type="term" value="P:fatty acid beta-oxidation"/>
    <property type="evidence" value="ECO:0007669"/>
    <property type="project" value="TreeGrafter"/>
</dbReference>
<dbReference type="EMBL" id="RCTF01000024">
    <property type="protein sequence ID" value="RLP72816.1"/>
    <property type="molecule type" value="Genomic_DNA"/>
</dbReference>
<dbReference type="InterPro" id="IPR001753">
    <property type="entry name" value="Enoyl-CoA_hydra/iso"/>
</dbReference>